<dbReference type="InterPro" id="IPR000627">
    <property type="entry name" value="Intradiol_dOase_C"/>
</dbReference>
<evidence type="ECO:0000313" key="6">
    <source>
        <dbReference type="Proteomes" id="UP000076079"/>
    </source>
</evidence>
<gene>
    <name evidence="5" type="primary">pcaG</name>
    <name evidence="5" type="ORF">LuPra_04012</name>
</gene>
<proteinExistence type="inferred from homology"/>
<dbReference type="PANTHER" id="PTHR33711:SF9">
    <property type="entry name" value="PROTOCATECHUATE 3,4-DIOXYGENASE ALPHA CHAIN"/>
    <property type="match status" value="1"/>
</dbReference>
<evidence type="ECO:0000256" key="1">
    <source>
        <dbReference type="ARBA" id="ARBA00007825"/>
    </source>
</evidence>
<keyword evidence="6" id="KW-1185">Reference proteome</keyword>
<dbReference type="AlphaFoldDB" id="A0A143PQR4"/>
<organism evidence="5 6">
    <name type="scientific">Luteitalea pratensis</name>
    <dbReference type="NCBI Taxonomy" id="1855912"/>
    <lineage>
        <taxon>Bacteria</taxon>
        <taxon>Pseudomonadati</taxon>
        <taxon>Acidobacteriota</taxon>
        <taxon>Vicinamibacteria</taxon>
        <taxon>Vicinamibacterales</taxon>
        <taxon>Vicinamibacteraceae</taxon>
        <taxon>Luteitalea</taxon>
    </lineage>
</organism>
<dbReference type="GO" id="GO:0008199">
    <property type="term" value="F:ferric iron binding"/>
    <property type="evidence" value="ECO:0007669"/>
    <property type="project" value="InterPro"/>
</dbReference>
<evidence type="ECO:0000313" key="5">
    <source>
        <dbReference type="EMBL" id="AMY10771.1"/>
    </source>
</evidence>
<keyword evidence="2 5" id="KW-0223">Dioxygenase</keyword>
<dbReference type="OrthoDB" id="9805815at2"/>
<dbReference type="Proteomes" id="UP000076079">
    <property type="component" value="Chromosome"/>
</dbReference>
<evidence type="ECO:0000256" key="2">
    <source>
        <dbReference type="ARBA" id="ARBA00022964"/>
    </source>
</evidence>
<reference evidence="6" key="2">
    <citation type="submission" date="2016-04" db="EMBL/GenBank/DDBJ databases">
        <title>First Complete Genome Sequence of a Subdivision 6 Acidobacterium.</title>
        <authorList>
            <person name="Huang S."/>
            <person name="Vieira S."/>
            <person name="Bunk B."/>
            <person name="Riedel T."/>
            <person name="Sproeer C."/>
            <person name="Overmann J."/>
        </authorList>
    </citation>
    <scope>NUCLEOTIDE SEQUENCE [LARGE SCALE GENOMIC DNA]</scope>
    <source>
        <strain evidence="6">DSM 100886 HEG_-6_39</strain>
    </source>
</reference>
<protein>
    <submittedName>
        <fullName evidence="5">Protocatechuate 3,4-dioxygenase alpha chain</fullName>
        <ecNumber evidence="5">1.13.11.3</ecNumber>
    </submittedName>
</protein>
<name>A0A143PQR4_LUTPR</name>
<reference evidence="5 6" key="1">
    <citation type="journal article" date="2016" name="Genome Announc.">
        <title>First Complete Genome Sequence of a Subdivision 6 Acidobacterium Strain.</title>
        <authorList>
            <person name="Huang S."/>
            <person name="Vieira S."/>
            <person name="Bunk B."/>
            <person name="Riedel T."/>
            <person name="Sproer C."/>
            <person name="Overmann J."/>
        </authorList>
    </citation>
    <scope>NUCLEOTIDE SEQUENCE [LARGE SCALE GENOMIC DNA]</scope>
    <source>
        <strain evidence="6">DSM 100886 HEG_-6_39</strain>
    </source>
</reference>
<dbReference type="EC" id="1.13.11.3" evidence="5"/>
<dbReference type="InterPro" id="IPR012786">
    <property type="entry name" value="Protocat_dOase_a"/>
</dbReference>
<sequence>MSEPQEPLVASASQTVGPFFHVGPGASDRCGVLAGPGVPGERIRLCIRVLDGDGAPVDDAMVEIRQADADGAYALPPTSLEDPPPQFAGFGRLSTSKDGDCCFETIRPGAPAHADGAAHVTVCLFMRGLLRHLYTRVYFEDDLALDRDPILLLVPAERRSTLLAHRAGDGATWDFVVRLQGPDETVFFDL</sequence>
<feature type="domain" description="Intradiol ring-cleavage dioxygenases" evidence="4">
    <location>
        <begin position="37"/>
        <end position="153"/>
    </location>
</feature>
<dbReference type="PANTHER" id="PTHR33711">
    <property type="entry name" value="DIOXYGENASE, PUTATIVE (AFU_ORTHOLOGUE AFUA_2G02910)-RELATED"/>
    <property type="match status" value="1"/>
</dbReference>
<evidence type="ECO:0000259" key="4">
    <source>
        <dbReference type="Pfam" id="PF00775"/>
    </source>
</evidence>
<dbReference type="InterPro" id="IPR015889">
    <property type="entry name" value="Intradiol_dOase_core"/>
</dbReference>
<keyword evidence="3 5" id="KW-0560">Oxidoreductase</keyword>
<dbReference type="InterPro" id="IPR050770">
    <property type="entry name" value="Intradiol_RC_Dioxygenase"/>
</dbReference>
<dbReference type="SUPFAM" id="SSF49482">
    <property type="entry name" value="Aromatic compound dioxygenase"/>
    <property type="match status" value="1"/>
</dbReference>
<evidence type="ECO:0000256" key="3">
    <source>
        <dbReference type="ARBA" id="ARBA00023002"/>
    </source>
</evidence>
<dbReference type="GO" id="GO:0018578">
    <property type="term" value="F:protocatechuate 3,4-dioxygenase activity"/>
    <property type="evidence" value="ECO:0007669"/>
    <property type="project" value="UniProtKB-EC"/>
</dbReference>
<dbReference type="RefSeq" id="WP_110172379.1">
    <property type="nucleotide sequence ID" value="NZ_CP015136.1"/>
</dbReference>
<dbReference type="EMBL" id="CP015136">
    <property type="protein sequence ID" value="AMY10771.1"/>
    <property type="molecule type" value="Genomic_DNA"/>
</dbReference>
<dbReference type="Gene3D" id="2.60.130.10">
    <property type="entry name" value="Aromatic compound dioxygenase"/>
    <property type="match status" value="1"/>
</dbReference>
<dbReference type="Pfam" id="PF00775">
    <property type="entry name" value="Dioxygenase_C"/>
    <property type="match status" value="1"/>
</dbReference>
<dbReference type="STRING" id="1855912.LuPra_04012"/>
<dbReference type="NCBIfam" id="TIGR02423">
    <property type="entry name" value="protocat_alph"/>
    <property type="match status" value="1"/>
</dbReference>
<comment type="similarity">
    <text evidence="1">Belongs to the intradiol ring-cleavage dioxygenase family.</text>
</comment>
<dbReference type="KEGG" id="abac:LuPra_04012"/>
<accession>A0A143PQR4</accession>